<gene>
    <name evidence="1" type="ORF">GCM10020366_41300</name>
</gene>
<organism evidence="1 2">
    <name type="scientific">Saccharopolyspora gregorii</name>
    <dbReference type="NCBI Taxonomy" id="33914"/>
    <lineage>
        <taxon>Bacteria</taxon>
        <taxon>Bacillati</taxon>
        <taxon>Actinomycetota</taxon>
        <taxon>Actinomycetes</taxon>
        <taxon>Pseudonocardiales</taxon>
        <taxon>Pseudonocardiaceae</taxon>
        <taxon>Saccharopolyspora</taxon>
    </lineage>
</organism>
<dbReference type="EMBL" id="BAAAYK010000038">
    <property type="protein sequence ID" value="GAA3360607.1"/>
    <property type="molecule type" value="Genomic_DNA"/>
</dbReference>
<protein>
    <submittedName>
        <fullName evidence="1">Uncharacterized protein</fullName>
    </submittedName>
</protein>
<reference evidence="2" key="1">
    <citation type="journal article" date="2019" name="Int. J. Syst. Evol. Microbiol.">
        <title>The Global Catalogue of Microorganisms (GCM) 10K type strain sequencing project: providing services to taxonomists for standard genome sequencing and annotation.</title>
        <authorList>
            <consortium name="The Broad Institute Genomics Platform"/>
            <consortium name="The Broad Institute Genome Sequencing Center for Infectious Disease"/>
            <person name="Wu L."/>
            <person name="Ma J."/>
        </authorList>
    </citation>
    <scope>NUCLEOTIDE SEQUENCE [LARGE SCALE GENOMIC DNA]</scope>
    <source>
        <strain evidence="2">JCM 9687</strain>
    </source>
</reference>
<sequence length="65" mass="7009">MRAFLLACWNIARDVACGVDAAHAIEHGATSVPQPAPLVVRDRRPRLVVRPRVRRPAGGGLSTAR</sequence>
<comment type="caution">
    <text evidence="1">The sequence shown here is derived from an EMBL/GenBank/DDBJ whole genome shotgun (WGS) entry which is preliminary data.</text>
</comment>
<accession>A0ABP6RSA1</accession>
<proteinExistence type="predicted"/>
<name>A0ABP6RSA1_9PSEU</name>
<evidence type="ECO:0000313" key="2">
    <source>
        <dbReference type="Proteomes" id="UP001500483"/>
    </source>
</evidence>
<evidence type="ECO:0000313" key="1">
    <source>
        <dbReference type="EMBL" id="GAA3360607.1"/>
    </source>
</evidence>
<dbReference type="Proteomes" id="UP001500483">
    <property type="component" value="Unassembled WGS sequence"/>
</dbReference>
<dbReference type="RefSeq" id="WP_344928804.1">
    <property type="nucleotide sequence ID" value="NZ_BAAAYK010000038.1"/>
</dbReference>
<keyword evidence="2" id="KW-1185">Reference proteome</keyword>